<feature type="domain" description="Mandelate racemase/muconate lactonizing enzyme C-terminal" evidence="3">
    <location>
        <begin position="241"/>
        <end position="342"/>
    </location>
</feature>
<dbReference type="InterPro" id="IPR018110">
    <property type="entry name" value="Mandel_Rmase/mucon_lact_enz_CS"/>
</dbReference>
<evidence type="ECO:0000313" key="4">
    <source>
        <dbReference type="EMBL" id="MBQ0854583.1"/>
    </source>
</evidence>
<evidence type="ECO:0000313" key="5">
    <source>
        <dbReference type="Proteomes" id="UP000677413"/>
    </source>
</evidence>
<evidence type="ECO:0000259" key="3">
    <source>
        <dbReference type="SMART" id="SM00922"/>
    </source>
</evidence>
<feature type="region of interest" description="Disordered" evidence="2">
    <location>
        <begin position="1"/>
        <end position="35"/>
    </location>
</feature>
<dbReference type="GO" id="GO:0003824">
    <property type="term" value="F:catalytic activity"/>
    <property type="evidence" value="ECO:0007669"/>
    <property type="project" value="UniProtKB-ARBA"/>
</dbReference>
<dbReference type="Gene3D" id="3.20.20.120">
    <property type="entry name" value="Enolase-like C-terminal domain"/>
    <property type="match status" value="1"/>
</dbReference>
<dbReference type="Gene3D" id="3.30.390.10">
    <property type="entry name" value="Enolase-like, N-terminal domain"/>
    <property type="match status" value="1"/>
</dbReference>
<reference evidence="4 5" key="1">
    <citation type="submission" date="2021-04" db="EMBL/GenBank/DDBJ databases">
        <authorList>
            <person name="Tang X."/>
            <person name="Zhou X."/>
            <person name="Chen X."/>
            <person name="Cernava T."/>
            <person name="Zhang C."/>
        </authorList>
    </citation>
    <scope>NUCLEOTIDE SEQUENCE [LARGE SCALE GENOMIC DNA]</scope>
    <source>
        <strain evidence="4 5">BH-SS-21</strain>
    </source>
</reference>
<organism evidence="4 5">
    <name type="scientific">Streptomyces liliiviolaceus</name>
    <dbReference type="NCBI Taxonomy" id="2823109"/>
    <lineage>
        <taxon>Bacteria</taxon>
        <taxon>Bacillati</taxon>
        <taxon>Actinomycetota</taxon>
        <taxon>Actinomycetes</taxon>
        <taxon>Kitasatosporales</taxon>
        <taxon>Streptomycetaceae</taxon>
        <taxon>Streptomyces</taxon>
    </lineage>
</organism>
<dbReference type="SUPFAM" id="SSF54826">
    <property type="entry name" value="Enolase N-terminal domain-like"/>
    <property type="match status" value="1"/>
</dbReference>
<dbReference type="InterPro" id="IPR036849">
    <property type="entry name" value="Enolase-like_C_sf"/>
</dbReference>
<sequence>MTGGGRAAGRLHAEVDRPTGTGRDVEPPGSTSRDAGLAALGVRDADQPVFRVRDADLPALRVREASYGVVALPLRRRLRHTTADTGELVQVVLRLVLADGQAGWAETRGNGAYATHHTTDSIVAALAGLPAVTDPVWNDPAALAASVARHCPPAAMLLDVAYRDATARVRGVPLAEALRAEYGDVLTALVPGSPGRPGATAAPSATATRGATAAPGGAAVPGENGIPTTLPTHAAIPFGTPKEAAELTASAAVSGFRRVKIRVGGDPFLDSARIAAARTAADRVSGAGAVVLAADANGGWDPDTALAATPWLARYGVAWLEQPTRPGDLPAMARVRAESPVPVWADEDVRDAADVHTVADLAAADGVHLKLEKAGTVAALAEAVAAARERGLDVALGQMDCGRLGCATTAHLAAGLGLTVAELWGYANVAHDLATGLRLRDGAILLPDAPGLGVDVLLDAAHLVPVGLPGVPNGAPNGAVLAAPVPIPVPASLP</sequence>
<dbReference type="RefSeq" id="WP_210892335.1">
    <property type="nucleotide sequence ID" value="NZ_JAGPYQ010000002.1"/>
</dbReference>
<dbReference type="InterPro" id="IPR013342">
    <property type="entry name" value="Mandelate_racemase_C"/>
</dbReference>
<accession>A0A940Y4U6</accession>
<dbReference type="GO" id="GO:0009063">
    <property type="term" value="P:amino acid catabolic process"/>
    <property type="evidence" value="ECO:0007669"/>
    <property type="project" value="InterPro"/>
</dbReference>
<gene>
    <name evidence="4" type="ORF">J8N05_41210</name>
</gene>
<evidence type="ECO:0000256" key="2">
    <source>
        <dbReference type="SAM" id="MobiDB-lite"/>
    </source>
</evidence>
<name>A0A940Y4U6_9ACTN</name>
<dbReference type="SFLD" id="SFLDS00001">
    <property type="entry name" value="Enolase"/>
    <property type="match status" value="1"/>
</dbReference>
<dbReference type="SMART" id="SM00922">
    <property type="entry name" value="MR_MLE"/>
    <property type="match status" value="1"/>
</dbReference>
<comment type="caution">
    <text evidence="4">The sequence shown here is derived from an EMBL/GenBank/DDBJ whole genome shotgun (WGS) entry which is preliminary data.</text>
</comment>
<dbReference type="InterPro" id="IPR029017">
    <property type="entry name" value="Enolase-like_N"/>
</dbReference>
<dbReference type="GO" id="GO:0046872">
    <property type="term" value="F:metal ion binding"/>
    <property type="evidence" value="ECO:0007669"/>
    <property type="project" value="UniProtKB-KW"/>
</dbReference>
<evidence type="ECO:0000256" key="1">
    <source>
        <dbReference type="ARBA" id="ARBA00022723"/>
    </source>
</evidence>
<dbReference type="Proteomes" id="UP000677413">
    <property type="component" value="Unassembled WGS sequence"/>
</dbReference>
<dbReference type="InterPro" id="IPR029065">
    <property type="entry name" value="Enolase_C-like"/>
</dbReference>
<feature type="region of interest" description="Disordered" evidence="2">
    <location>
        <begin position="193"/>
        <end position="218"/>
    </location>
</feature>
<dbReference type="SUPFAM" id="SSF51604">
    <property type="entry name" value="Enolase C-terminal domain-like"/>
    <property type="match status" value="1"/>
</dbReference>
<dbReference type="PROSITE" id="PS00909">
    <property type="entry name" value="MR_MLE_2"/>
    <property type="match status" value="1"/>
</dbReference>
<dbReference type="PANTHER" id="PTHR48073:SF2">
    <property type="entry name" value="O-SUCCINYLBENZOATE SYNTHASE"/>
    <property type="match status" value="1"/>
</dbReference>
<dbReference type="EMBL" id="JAGPYQ010000002">
    <property type="protein sequence ID" value="MBQ0854583.1"/>
    <property type="molecule type" value="Genomic_DNA"/>
</dbReference>
<dbReference type="AlphaFoldDB" id="A0A940Y4U6"/>
<dbReference type="Pfam" id="PF13378">
    <property type="entry name" value="MR_MLE_C"/>
    <property type="match status" value="1"/>
</dbReference>
<proteinExistence type="predicted"/>
<protein>
    <submittedName>
        <fullName evidence="4">Chloromuconate cycloisomerase</fullName>
    </submittedName>
</protein>
<dbReference type="PANTHER" id="PTHR48073">
    <property type="entry name" value="O-SUCCINYLBENZOATE SYNTHASE-RELATED"/>
    <property type="match status" value="1"/>
</dbReference>
<keyword evidence="5" id="KW-1185">Reference proteome</keyword>
<keyword evidence="1" id="KW-0479">Metal-binding</keyword>